<organism evidence="2 3">
    <name type="scientific">Olea europaea subsp. europaea</name>
    <dbReference type="NCBI Taxonomy" id="158383"/>
    <lineage>
        <taxon>Eukaryota</taxon>
        <taxon>Viridiplantae</taxon>
        <taxon>Streptophyta</taxon>
        <taxon>Embryophyta</taxon>
        <taxon>Tracheophyta</taxon>
        <taxon>Spermatophyta</taxon>
        <taxon>Magnoliopsida</taxon>
        <taxon>eudicotyledons</taxon>
        <taxon>Gunneridae</taxon>
        <taxon>Pentapetalae</taxon>
        <taxon>asterids</taxon>
        <taxon>lamiids</taxon>
        <taxon>Lamiales</taxon>
        <taxon>Oleaceae</taxon>
        <taxon>Oleeae</taxon>
        <taxon>Olea</taxon>
    </lineage>
</organism>
<accession>A0A8S0UYR2</accession>
<dbReference type="EMBL" id="CACTIH010009086">
    <property type="protein sequence ID" value="CAA3023253.1"/>
    <property type="molecule type" value="Genomic_DNA"/>
</dbReference>
<dbReference type="AlphaFoldDB" id="A0A8S0UYR2"/>
<keyword evidence="1" id="KW-0053">Apoptosis</keyword>
<reference evidence="2 3" key="1">
    <citation type="submission" date="2019-12" db="EMBL/GenBank/DDBJ databases">
        <authorList>
            <person name="Alioto T."/>
            <person name="Alioto T."/>
            <person name="Gomez Garrido J."/>
        </authorList>
    </citation>
    <scope>NUCLEOTIDE SEQUENCE [LARGE SCALE GENOMIC DNA]</scope>
</reference>
<protein>
    <submittedName>
        <fullName evidence="2">Uncharacterized protein</fullName>
    </submittedName>
</protein>
<sequence>MVERMNRTRFKFRLLCLRQLSRLDFKLFRVQIQVQAVVFEAVQAQIYIVMIEAQEKMMNMQGLLGKKQVTDGDHIDRLISCLFMAVFVFERGASNSKFFNYVNKHIFPIFDELPEEQRVDLLKDIAESSPYTSPQDSRQILPSVVQLLKASLRI</sequence>
<keyword evidence="3" id="KW-1185">Reference proteome</keyword>
<dbReference type="InterPro" id="IPR008383">
    <property type="entry name" value="API5"/>
</dbReference>
<name>A0A8S0UYR2_OLEEU</name>
<proteinExistence type="predicted"/>
<dbReference type="PANTHER" id="PTHR12758">
    <property type="entry name" value="APOPTOSIS INHIBITOR 5-RELATED"/>
    <property type="match status" value="1"/>
</dbReference>
<evidence type="ECO:0000313" key="2">
    <source>
        <dbReference type="EMBL" id="CAA3023253.1"/>
    </source>
</evidence>
<evidence type="ECO:0000256" key="1">
    <source>
        <dbReference type="ARBA" id="ARBA00022703"/>
    </source>
</evidence>
<dbReference type="Gramene" id="OE9A093538T1">
    <property type="protein sequence ID" value="OE9A093538C1"/>
    <property type="gene ID" value="OE9A093538"/>
</dbReference>
<gene>
    <name evidence="2" type="ORF">OLEA9_A093538</name>
</gene>
<dbReference type="GO" id="GO:0005634">
    <property type="term" value="C:nucleus"/>
    <property type="evidence" value="ECO:0007669"/>
    <property type="project" value="TreeGrafter"/>
</dbReference>
<dbReference type="PANTHER" id="PTHR12758:SF19">
    <property type="entry name" value="APOPTOSIS INHIBITOR 5"/>
    <property type="match status" value="1"/>
</dbReference>
<dbReference type="Proteomes" id="UP000594638">
    <property type="component" value="Unassembled WGS sequence"/>
</dbReference>
<evidence type="ECO:0000313" key="3">
    <source>
        <dbReference type="Proteomes" id="UP000594638"/>
    </source>
</evidence>
<dbReference type="GO" id="GO:0003729">
    <property type="term" value="F:mRNA binding"/>
    <property type="evidence" value="ECO:0007669"/>
    <property type="project" value="TreeGrafter"/>
</dbReference>
<dbReference type="GO" id="GO:0043067">
    <property type="term" value="P:regulation of programmed cell death"/>
    <property type="evidence" value="ECO:0007669"/>
    <property type="project" value="TreeGrafter"/>
</dbReference>
<comment type="caution">
    <text evidence="2">The sequence shown here is derived from an EMBL/GenBank/DDBJ whole genome shotgun (WGS) entry which is preliminary data.</text>
</comment>
<dbReference type="OrthoDB" id="1748744at2759"/>
<dbReference type="Pfam" id="PF05918">
    <property type="entry name" value="API5"/>
    <property type="match status" value="1"/>
</dbReference>